<dbReference type="EC" id="3.4.16.-" evidence="6"/>
<dbReference type="PROSITE" id="PS00131">
    <property type="entry name" value="CARBOXYPEPT_SER_SER"/>
    <property type="match status" value="1"/>
</dbReference>
<dbReference type="InterPro" id="IPR001563">
    <property type="entry name" value="Peptidase_S10"/>
</dbReference>
<proteinExistence type="inferred from homology"/>
<sequence>MKIPSLLLGASLSLPWVGAAENIHARAQQIKAKHYQRSTKLVSRSIQSATAEPSFLTEKTAKFVVNGTEIPQVPFDIGESYAGILPIQEGGNASDPNQLYFWFFPSQNPAAKKEIVIWLNGGPGCSSMEGLLQENGPFLWQPGTYTPAPNPYSWTNLTNVIYIDQPIGTGLSPSTEDAPLQITNETVVAKQFMGFWHNLVETFDMQGYDIYLTGESYAGMYVPYIAYYMLEANDTQYYNVKGIQINDPVIGHDTVQTLAPAAMHLNAYANVFNLNKTFTEEVNARADSCGYTSWMEKALQFPPAGPLPIPSGGEQPGCSVWGDIIEAAYYVNPCFNMYHLTDFCPFAWDVMGFAPSAGPNNFFNDSDVQKAINAPPTNFMECGDPNLNLQADSSLPSALGPLPVVIERTNNVLIGHGMYDYLLLVNGTLATIQNMTWHGKQGFQERPKDDFFVPYSSILTPLLQESAQQSFPEPYVGLVGGAGFMGTTHTERGLTFVTVNNAGHEIPQYNPGAAYRQLEFLLGRIESLTQQGDFTTETGNFTGTSPIV</sequence>
<evidence type="ECO:0000313" key="7">
    <source>
        <dbReference type="EMBL" id="KAK0386039.1"/>
    </source>
</evidence>
<dbReference type="GO" id="GO:0004185">
    <property type="term" value="F:serine-type carboxypeptidase activity"/>
    <property type="evidence" value="ECO:0007669"/>
    <property type="project" value="UniProtKB-UniRule"/>
</dbReference>
<keyword evidence="6" id="KW-0732">Signal</keyword>
<feature type="chain" id="PRO_5041484932" description="Carboxypeptidase" evidence="6">
    <location>
        <begin position="21"/>
        <end position="548"/>
    </location>
</feature>
<evidence type="ECO:0000256" key="3">
    <source>
        <dbReference type="ARBA" id="ARBA00022670"/>
    </source>
</evidence>
<dbReference type="SUPFAM" id="SSF53474">
    <property type="entry name" value="alpha/beta-Hydrolases"/>
    <property type="match status" value="1"/>
</dbReference>
<dbReference type="Gene3D" id="3.40.50.1820">
    <property type="entry name" value="alpha/beta hydrolase"/>
    <property type="match status" value="1"/>
</dbReference>
<evidence type="ECO:0000256" key="2">
    <source>
        <dbReference type="ARBA" id="ARBA00022645"/>
    </source>
</evidence>
<evidence type="ECO:0000313" key="8">
    <source>
        <dbReference type="Proteomes" id="UP001175261"/>
    </source>
</evidence>
<dbReference type="InterPro" id="IPR029058">
    <property type="entry name" value="AB_hydrolase_fold"/>
</dbReference>
<keyword evidence="2 6" id="KW-0121">Carboxypeptidase</keyword>
<dbReference type="PANTHER" id="PTHR11802">
    <property type="entry name" value="SERINE PROTEASE FAMILY S10 SERINE CARBOXYPEPTIDASE"/>
    <property type="match status" value="1"/>
</dbReference>
<dbReference type="InterPro" id="IPR033124">
    <property type="entry name" value="Ser_caboxypep_his_AS"/>
</dbReference>
<protein>
    <recommendedName>
        <fullName evidence="6">Carboxypeptidase</fullName>
        <ecNumber evidence="6">3.4.16.-</ecNumber>
    </recommendedName>
</protein>
<keyword evidence="8" id="KW-1185">Reference proteome</keyword>
<evidence type="ECO:0000256" key="6">
    <source>
        <dbReference type="RuleBase" id="RU361156"/>
    </source>
</evidence>
<keyword evidence="3 6" id="KW-0645">Protease</keyword>
<dbReference type="AlphaFoldDB" id="A0AA39GFK6"/>
<comment type="caution">
    <text evidence="7">The sequence shown here is derived from an EMBL/GenBank/DDBJ whole genome shotgun (WGS) entry which is preliminary data.</text>
</comment>
<dbReference type="PROSITE" id="PS00560">
    <property type="entry name" value="CARBOXYPEPT_SER_HIS"/>
    <property type="match status" value="1"/>
</dbReference>
<dbReference type="PANTHER" id="PTHR11802:SF116">
    <property type="entry name" value="CARBOXYPEPTIDASE"/>
    <property type="match status" value="1"/>
</dbReference>
<dbReference type="PRINTS" id="PR00724">
    <property type="entry name" value="CRBOXYPTASEC"/>
</dbReference>
<name>A0AA39GFK6_SARSR</name>
<dbReference type="InterPro" id="IPR018202">
    <property type="entry name" value="Ser_caboxypep_ser_AS"/>
</dbReference>
<reference evidence="7" key="1">
    <citation type="submission" date="2022-10" db="EMBL/GenBank/DDBJ databases">
        <title>Determination and structural analysis of whole genome sequence of Sarocladium strictum F4-1.</title>
        <authorList>
            <person name="Hu L."/>
            <person name="Jiang Y."/>
        </authorList>
    </citation>
    <scope>NUCLEOTIDE SEQUENCE</scope>
    <source>
        <strain evidence="7">F4-1</strain>
    </source>
</reference>
<keyword evidence="5" id="KW-0325">Glycoprotein</keyword>
<evidence type="ECO:0000256" key="1">
    <source>
        <dbReference type="ARBA" id="ARBA00009431"/>
    </source>
</evidence>
<evidence type="ECO:0000256" key="4">
    <source>
        <dbReference type="ARBA" id="ARBA00022801"/>
    </source>
</evidence>
<dbReference type="Pfam" id="PF00450">
    <property type="entry name" value="Peptidase_S10"/>
    <property type="match status" value="1"/>
</dbReference>
<organism evidence="7 8">
    <name type="scientific">Sarocladium strictum</name>
    <name type="common">Black bundle disease fungus</name>
    <name type="synonym">Acremonium strictum</name>
    <dbReference type="NCBI Taxonomy" id="5046"/>
    <lineage>
        <taxon>Eukaryota</taxon>
        <taxon>Fungi</taxon>
        <taxon>Dikarya</taxon>
        <taxon>Ascomycota</taxon>
        <taxon>Pezizomycotina</taxon>
        <taxon>Sordariomycetes</taxon>
        <taxon>Hypocreomycetidae</taxon>
        <taxon>Hypocreales</taxon>
        <taxon>Sarocladiaceae</taxon>
        <taxon>Sarocladium</taxon>
    </lineage>
</organism>
<feature type="signal peptide" evidence="6">
    <location>
        <begin position="1"/>
        <end position="20"/>
    </location>
</feature>
<gene>
    <name evidence="7" type="ORF">NLU13_5876</name>
</gene>
<keyword evidence="4 6" id="KW-0378">Hydrolase</keyword>
<comment type="similarity">
    <text evidence="1 6">Belongs to the peptidase S10 family.</text>
</comment>
<dbReference type="Proteomes" id="UP001175261">
    <property type="component" value="Unassembled WGS sequence"/>
</dbReference>
<dbReference type="GO" id="GO:0006508">
    <property type="term" value="P:proteolysis"/>
    <property type="evidence" value="ECO:0007669"/>
    <property type="project" value="UniProtKB-KW"/>
</dbReference>
<dbReference type="EMBL" id="JAPDFR010000005">
    <property type="protein sequence ID" value="KAK0386039.1"/>
    <property type="molecule type" value="Genomic_DNA"/>
</dbReference>
<evidence type="ECO:0000256" key="5">
    <source>
        <dbReference type="ARBA" id="ARBA00023180"/>
    </source>
</evidence>
<accession>A0AA39GFK6</accession>